<dbReference type="GO" id="GO:0015074">
    <property type="term" value="P:DNA integration"/>
    <property type="evidence" value="ECO:0007669"/>
    <property type="project" value="InterPro"/>
</dbReference>
<feature type="domain" description="Integrase catalytic" evidence="1">
    <location>
        <begin position="58"/>
        <end position="96"/>
    </location>
</feature>
<keyword evidence="3" id="KW-1185">Reference proteome</keyword>
<dbReference type="Pfam" id="PF13333">
    <property type="entry name" value="rve_2"/>
    <property type="match status" value="1"/>
</dbReference>
<dbReference type="RefSeq" id="WP_251492194.1">
    <property type="nucleotide sequence ID" value="NZ_CAJSLV010000059.1"/>
</dbReference>
<comment type="caution">
    <text evidence="2">The sequence shown here is derived from an EMBL/GenBank/DDBJ whole genome shotgun (WGS) entry which is preliminary data.</text>
</comment>
<dbReference type="EMBL" id="CAJSLV010000059">
    <property type="protein sequence ID" value="CAG6394855.1"/>
    <property type="molecule type" value="Genomic_DNA"/>
</dbReference>
<evidence type="ECO:0000313" key="2">
    <source>
        <dbReference type="EMBL" id="CAG6394855.1"/>
    </source>
</evidence>
<sequence>MAADERIEQAGHLYELAVFGGDGDALARADRGLDAVEADVALARGRVIHARFLAGTAAWPSRTAARTAIFDFIEGWYNLHRLHSSLGYRSPADYETALAA</sequence>
<dbReference type="AlphaFoldDB" id="A0A9W4DRR0"/>
<evidence type="ECO:0000313" key="3">
    <source>
        <dbReference type="Proteomes" id="UP001152519"/>
    </source>
</evidence>
<dbReference type="Proteomes" id="UP001152519">
    <property type="component" value="Unassembled WGS sequence"/>
</dbReference>
<protein>
    <recommendedName>
        <fullName evidence="1">Integrase catalytic domain-containing protein</fullName>
    </recommendedName>
</protein>
<evidence type="ECO:0000259" key="1">
    <source>
        <dbReference type="Pfam" id="PF13333"/>
    </source>
</evidence>
<organism evidence="2 3">
    <name type="scientific">Actinacidiphila cocklensis</name>
    <dbReference type="NCBI Taxonomy" id="887465"/>
    <lineage>
        <taxon>Bacteria</taxon>
        <taxon>Bacillati</taxon>
        <taxon>Actinomycetota</taxon>
        <taxon>Actinomycetes</taxon>
        <taxon>Kitasatosporales</taxon>
        <taxon>Streptomycetaceae</taxon>
        <taxon>Actinacidiphila</taxon>
    </lineage>
</organism>
<gene>
    <name evidence="2" type="ORF">SCOCK_30088</name>
</gene>
<name>A0A9W4DRR0_9ACTN</name>
<accession>A0A9W4DRR0</accession>
<proteinExistence type="predicted"/>
<reference evidence="2" key="1">
    <citation type="submission" date="2021-05" db="EMBL/GenBank/DDBJ databases">
        <authorList>
            <person name="Arsene-Ploetze F."/>
        </authorList>
    </citation>
    <scope>NUCLEOTIDE SEQUENCE</scope>
    <source>
        <strain evidence="2">DSM 42138</strain>
    </source>
</reference>
<dbReference type="InterPro" id="IPR001584">
    <property type="entry name" value="Integrase_cat-core"/>
</dbReference>